<dbReference type="SUPFAM" id="SSF51735">
    <property type="entry name" value="NAD(P)-binding Rossmann-fold domains"/>
    <property type="match status" value="1"/>
</dbReference>
<dbReference type="NCBIfam" id="TIGR00229">
    <property type="entry name" value="sensory_box"/>
    <property type="match status" value="1"/>
</dbReference>
<keyword evidence="4" id="KW-0808">Transferase</keyword>
<feature type="domain" description="GGDEF" evidence="3">
    <location>
        <begin position="285"/>
        <end position="418"/>
    </location>
</feature>
<dbReference type="SUPFAM" id="SSF55073">
    <property type="entry name" value="Nucleotide cyclase"/>
    <property type="match status" value="1"/>
</dbReference>
<dbReference type="InterPro" id="IPR000014">
    <property type="entry name" value="PAS"/>
</dbReference>
<evidence type="ECO:0000259" key="3">
    <source>
        <dbReference type="PROSITE" id="PS50887"/>
    </source>
</evidence>
<feature type="domain" description="PAC" evidence="2">
    <location>
        <begin position="203"/>
        <end position="253"/>
    </location>
</feature>
<evidence type="ECO:0000259" key="1">
    <source>
        <dbReference type="PROSITE" id="PS50112"/>
    </source>
</evidence>
<name>A0A1J5R1B4_9ZZZZ</name>
<dbReference type="Pfam" id="PF00989">
    <property type="entry name" value="PAS"/>
    <property type="match status" value="1"/>
</dbReference>
<dbReference type="GO" id="GO:0052621">
    <property type="term" value="F:diguanylate cyclase activity"/>
    <property type="evidence" value="ECO:0007669"/>
    <property type="project" value="UniProtKB-EC"/>
</dbReference>
<dbReference type="AlphaFoldDB" id="A0A1J5R1B4"/>
<dbReference type="FunFam" id="3.30.70.270:FF:000001">
    <property type="entry name" value="Diguanylate cyclase domain protein"/>
    <property type="match status" value="1"/>
</dbReference>
<feature type="domain" description="PAS" evidence="1">
    <location>
        <begin position="125"/>
        <end position="195"/>
    </location>
</feature>
<dbReference type="Gene3D" id="3.30.450.20">
    <property type="entry name" value="PAS domain"/>
    <property type="match status" value="1"/>
</dbReference>
<dbReference type="NCBIfam" id="TIGR00254">
    <property type="entry name" value="GGDEF"/>
    <property type="match status" value="1"/>
</dbReference>
<dbReference type="SMART" id="SM00091">
    <property type="entry name" value="PAS"/>
    <property type="match status" value="1"/>
</dbReference>
<dbReference type="InterPro" id="IPR000700">
    <property type="entry name" value="PAS-assoc_C"/>
</dbReference>
<protein>
    <submittedName>
        <fullName evidence="4">Putative diguanylate cyclase YegE</fullName>
        <ecNumber evidence="4">2.7.7.65</ecNumber>
    </submittedName>
</protein>
<evidence type="ECO:0000313" key="4">
    <source>
        <dbReference type="EMBL" id="OIQ89750.1"/>
    </source>
</evidence>
<dbReference type="CDD" id="cd00130">
    <property type="entry name" value="PAS"/>
    <property type="match status" value="1"/>
</dbReference>
<dbReference type="PROSITE" id="PS50113">
    <property type="entry name" value="PAC"/>
    <property type="match status" value="1"/>
</dbReference>
<comment type="caution">
    <text evidence="4">The sequence shown here is derived from an EMBL/GenBank/DDBJ whole genome shotgun (WGS) entry which is preliminary data.</text>
</comment>
<dbReference type="InterPro" id="IPR013767">
    <property type="entry name" value="PAS_fold"/>
</dbReference>
<dbReference type="InterPro" id="IPR036291">
    <property type="entry name" value="NAD(P)-bd_dom_sf"/>
</dbReference>
<organism evidence="4">
    <name type="scientific">mine drainage metagenome</name>
    <dbReference type="NCBI Taxonomy" id="410659"/>
    <lineage>
        <taxon>unclassified sequences</taxon>
        <taxon>metagenomes</taxon>
        <taxon>ecological metagenomes</taxon>
    </lineage>
</organism>
<keyword evidence="4" id="KW-0548">Nucleotidyltransferase</keyword>
<dbReference type="EC" id="2.7.7.65" evidence="4"/>
<evidence type="ECO:0000259" key="2">
    <source>
        <dbReference type="PROSITE" id="PS50113"/>
    </source>
</evidence>
<dbReference type="SUPFAM" id="SSF55785">
    <property type="entry name" value="PYP-like sensor domain (PAS domain)"/>
    <property type="match status" value="1"/>
</dbReference>
<dbReference type="PANTHER" id="PTHR44757">
    <property type="entry name" value="DIGUANYLATE CYCLASE DGCP"/>
    <property type="match status" value="1"/>
</dbReference>
<dbReference type="CDD" id="cd01949">
    <property type="entry name" value="GGDEF"/>
    <property type="match status" value="1"/>
</dbReference>
<dbReference type="SMART" id="SM00267">
    <property type="entry name" value="GGDEF"/>
    <property type="match status" value="1"/>
</dbReference>
<dbReference type="PROSITE" id="PS50887">
    <property type="entry name" value="GGDEF"/>
    <property type="match status" value="1"/>
</dbReference>
<dbReference type="InterPro" id="IPR052155">
    <property type="entry name" value="Biofilm_reg_signaling"/>
</dbReference>
<dbReference type="PANTHER" id="PTHR44757:SF2">
    <property type="entry name" value="BIOFILM ARCHITECTURE MAINTENANCE PROTEIN MBAA"/>
    <property type="match status" value="1"/>
</dbReference>
<dbReference type="InterPro" id="IPR035965">
    <property type="entry name" value="PAS-like_dom_sf"/>
</dbReference>
<gene>
    <name evidence="4" type="primary">yegE_32</name>
    <name evidence="4" type="ORF">GALL_283660</name>
</gene>
<dbReference type="EMBL" id="MLJW01000317">
    <property type="protein sequence ID" value="OIQ89750.1"/>
    <property type="molecule type" value="Genomic_DNA"/>
</dbReference>
<dbReference type="Gene3D" id="3.30.70.270">
    <property type="match status" value="1"/>
</dbReference>
<dbReference type="InterPro" id="IPR000160">
    <property type="entry name" value="GGDEF_dom"/>
</dbReference>
<accession>A0A1J5R1B4</accession>
<sequence length="420" mass="46627">MAARKIHGYPVLILGGGRGGSALLEMFIEDEHVEVLGIVDPSPDAVGIRLAESRGIPVYSHVSQALPHCMPYPDCIIYNLTHDDSVAEEVNRVFGNKRVTSGLEAKLFWQIVTNLKRIKGELESSQNQLNAIIHHAMDGIVTIDAAGRIIGFNPAAEEIFGYTQAEVAGKSVRRLLPPEMQTHYRSHVRRFLQSRNKEASGIRGQDLVAMRKCGEQFPMELSASKMEIGTQRFFVAIVRDVTERKLVEQKIRHTAHHDHLTGLPNRILFIDRLEQGILQAKRSEHRTAILFLDLDGFKRVNDTLGHGAGDQLLKEVASRLQGVIRESNTVARMGGDEFTLVLNDIGSHVNAATVAQKIIDALAEQFNLNETGCYIGGSIGISIYPDHATDCDALLRMADEAMYAAKKNGKNTYRFYQHLS</sequence>
<dbReference type="InterPro" id="IPR029787">
    <property type="entry name" value="Nucleotide_cyclase"/>
</dbReference>
<reference evidence="4" key="1">
    <citation type="submission" date="2016-10" db="EMBL/GenBank/DDBJ databases">
        <title>Sequence of Gallionella enrichment culture.</title>
        <authorList>
            <person name="Poehlein A."/>
            <person name="Muehling M."/>
            <person name="Daniel R."/>
        </authorList>
    </citation>
    <scope>NUCLEOTIDE SEQUENCE</scope>
</reference>
<dbReference type="GO" id="GO:0006355">
    <property type="term" value="P:regulation of DNA-templated transcription"/>
    <property type="evidence" value="ECO:0007669"/>
    <property type="project" value="InterPro"/>
</dbReference>
<dbReference type="PROSITE" id="PS50112">
    <property type="entry name" value="PAS"/>
    <property type="match status" value="1"/>
</dbReference>
<dbReference type="InterPro" id="IPR043128">
    <property type="entry name" value="Rev_trsase/Diguanyl_cyclase"/>
</dbReference>
<proteinExistence type="predicted"/>
<dbReference type="Pfam" id="PF00990">
    <property type="entry name" value="GGDEF"/>
    <property type="match status" value="1"/>
</dbReference>